<dbReference type="EMBL" id="ML119921">
    <property type="protein sequence ID" value="RPA71529.1"/>
    <property type="molecule type" value="Genomic_DNA"/>
</dbReference>
<feature type="region of interest" description="Disordered" evidence="1">
    <location>
        <begin position="413"/>
        <end position="451"/>
    </location>
</feature>
<sequence>MLTLPLLYWLSLFAFFFDCGRVFGFQDGGGMEEDAAVKPVTSLYISNLNQEFTWVACTEAQPYYGSDTFACADMLLPLNPLDDADARTMTVRLTRYTSTNGNNMEDLDWLGMLFYICGGPGDNCRDHSLLVAPTVSKLAASGRYTIVFVDFRGNLAEKNHITCFASQSESLKYDKEEAARRGTSLNYGGLGQARVLLGHARSFATNCRAQIGGAEGTLRYVGASSAAEDVRLIRNFLWDFHLPDQNLRQEIRKDLNLWGFSWGSLVVDVLLSSHPNEVKLTVLESPIEVTTPEDHTAAYSSKIVEVDEAIRSLVYYCTTGKDNCGLRYSPFTNAPLTTHEALATLSFVLQQTQALFEAGIPRMPSYLDLARGIYSSIYNPFTVRLGSIFESVPAYLRIIHSYHFQIQHNLLPDNSITTPPDRSEQQEQVGPNTLTHAATEDEPIEYTNNVNPSGRSQAKLQLTHERFVLICPDILSYGSASATADSILATYQAAQAVSAIGAEGQLDPWLYCLFLQDSHDKSAVPVPTNALHLAPQRPTTPTARPLIIANSLDPVAPARNMEGVLRYNSWYTNHHFLEARTTHHGIVRHMIHDESGCLWKVVHDYLTTGNLPEGSHTICDVKVLPFSAPNAYPPERPAHLQAIQQAALKEQQRQERARQQEATRKAFLESLLARLQLADREEQERRVRDLQNHDAWDAFLLNREI</sequence>
<protein>
    <submittedName>
        <fullName evidence="3">Uncharacterized protein</fullName>
    </submittedName>
</protein>
<evidence type="ECO:0000313" key="3">
    <source>
        <dbReference type="EMBL" id="RPA71529.1"/>
    </source>
</evidence>
<dbReference type="STRING" id="1160509.A0A3N4HAE2"/>
<keyword evidence="4" id="KW-1185">Reference proteome</keyword>
<proteinExistence type="predicted"/>
<name>A0A3N4HAE2_ASCIM</name>
<evidence type="ECO:0000313" key="4">
    <source>
        <dbReference type="Proteomes" id="UP000275078"/>
    </source>
</evidence>
<dbReference type="SUPFAM" id="SSF53474">
    <property type="entry name" value="alpha/beta-Hydrolases"/>
    <property type="match status" value="1"/>
</dbReference>
<organism evidence="3 4">
    <name type="scientific">Ascobolus immersus RN42</name>
    <dbReference type="NCBI Taxonomy" id="1160509"/>
    <lineage>
        <taxon>Eukaryota</taxon>
        <taxon>Fungi</taxon>
        <taxon>Dikarya</taxon>
        <taxon>Ascomycota</taxon>
        <taxon>Pezizomycotina</taxon>
        <taxon>Pezizomycetes</taxon>
        <taxon>Pezizales</taxon>
        <taxon>Ascobolaceae</taxon>
        <taxon>Ascobolus</taxon>
    </lineage>
</organism>
<gene>
    <name evidence="3" type="ORF">BJ508DRAFT_344438</name>
</gene>
<feature type="compositionally biased region" description="Polar residues" evidence="1">
    <location>
        <begin position="413"/>
        <end position="436"/>
    </location>
</feature>
<evidence type="ECO:0000256" key="1">
    <source>
        <dbReference type="SAM" id="MobiDB-lite"/>
    </source>
</evidence>
<keyword evidence="2" id="KW-0732">Signal</keyword>
<dbReference type="InterPro" id="IPR029058">
    <property type="entry name" value="AB_hydrolase_fold"/>
</dbReference>
<dbReference type="Gene3D" id="3.40.50.1820">
    <property type="entry name" value="alpha/beta hydrolase"/>
    <property type="match status" value="1"/>
</dbReference>
<evidence type="ECO:0000256" key="2">
    <source>
        <dbReference type="SAM" id="SignalP"/>
    </source>
</evidence>
<dbReference type="AlphaFoldDB" id="A0A3N4HAE2"/>
<feature type="signal peptide" evidence="2">
    <location>
        <begin position="1"/>
        <end position="24"/>
    </location>
</feature>
<feature type="chain" id="PRO_5018190277" evidence="2">
    <location>
        <begin position="25"/>
        <end position="705"/>
    </location>
</feature>
<reference evidence="3 4" key="1">
    <citation type="journal article" date="2018" name="Nat. Ecol. Evol.">
        <title>Pezizomycetes genomes reveal the molecular basis of ectomycorrhizal truffle lifestyle.</title>
        <authorList>
            <person name="Murat C."/>
            <person name="Payen T."/>
            <person name="Noel B."/>
            <person name="Kuo A."/>
            <person name="Morin E."/>
            <person name="Chen J."/>
            <person name="Kohler A."/>
            <person name="Krizsan K."/>
            <person name="Balestrini R."/>
            <person name="Da Silva C."/>
            <person name="Montanini B."/>
            <person name="Hainaut M."/>
            <person name="Levati E."/>
            <person name="Barry K.W."/>
            <person name="Belfiori B."/>
            <person name="Cichocki N."/>
            <person name="Clum A."/>
            <person name="Dockter R.B."/>
            <person name="Fauchery L."/>
            <person name="Guy J."/>
            <person name="Iotti M."/>
            <person name="Le Tacon F."/>
            <person name="Lindquist E.A."/>
            <person name="Lipzen A."/>
            <person name="Malagnac F."/>
            <person name="Mello A."/>
            <person name="Molinier V."/>
            <person name="Miyauchi S."/>
            <person name="Poulain J."/>
            <person name="Riccioni C."/>
            <person name="Rubini A."/>
            <person name="Sitrit Y."/>
            <person name="Splivallo R."/>
            <person name="Traeger S."/>
            <person name="Wang M."/>
            <person name="Zifcakova L."/>
            <person name="Wipf D."/>
            <person name="Zambonelli A."/>
            <person name="Paolocci F."/>
            <person name="Nowrousian M."/>
            <person name="Ottonello S."/>
            <person name="Baldrian P."/>
            <person name="Spatafora J.W."/>
            <person name="Henrissat B."/>
            <person name="Nagy L.G."/>
            <person name="Aury J.M."/>
            <person name="Wincker P."/>
            <person name="Grigoriev I.V."/>
            <person name="Bonfante P."/>
            <person name="Martin F.M."/>
        </authorList>
    </citation>
    <scope>NUCLEOTIDE SEQUENCE [LARGE SCALE GENOMIC DNA]</scope>
    <source>
        <strain evidence="3 4">RN42</strain>
    </source>
</reference>
<dbReference type="Proteomes" id="UP000275078">
    <property type="component" value="Unassembled WGS sequence"/>
</dbReference>
<accession>A0A3N4HAE2</accession>